<dbReference type="InterPro" id="IPR005119">
    <property type="entry name" value="LysR_subst-bd"/>
</dbReference>
<dbReference type="EMBL" id="LT607413">
    <property type="protein sequence ID" value="SCF36015.1"/>
    <property type="molecule type" value="Genomic_DNA"/>
</dbReference>
<protein>
    <submittedName>
        <fullName evidence="5">DNA-binding transcriptional regulator, LysR family</fullName>
    </submittedName>
</protein>
<dbReference type="Proteomes" id="UP000198253">
    <property type="component" value="Chromosome I"/>
</dbReference>
<dbReference type="SUPFAM" id="SSF46785">
    <property type="entry name" value="Winged helix' DNA-binding domain"/>
    <property type="match status" value="1"/>
</dbReference>
<keyword evidence="4" id="KW-0804">Transcription</keyword>
<dbReference type="GO" id="GO:0003700">
    <property type="term" value="F:DNA-binding transcription factor activity"/>
    <property type="evidence" value="ECO:0007669"/>
    <property type="project" value="InterPro"/>
</dbReference>
<gene>
    <name evidence="5" type="ORF">GA0070618_5721</name>
</gene>
<reference evidence="6" key="1">
    <citation type="submission" date="2016-06" db="EMBL/GenBank/DDBJ databases">
        <authorList>
            <person name="Varghese N."/>
            <person name="Submissions Spin"/>
        </authorList>
    </citation>
    <scope>NUCLEOTIDE SEQUENCE [LARGE SCALE GENOMIC DNA]</scope>
    <source>
        <strain evidence="6">DSM 43816</strain>
    </source>
</reference>
<sequence>MNFVRLTVFKEVVRQGSLTRAAKHLTYTTSAVSQHISALERELGAVLLERLPRGVRLTEPGRALLDHVERILDEYHAAKGTLEAIAAASGGRLRLGSFPTADATLVARAVARFRRSFPAVDLTLHRVDLAEAAHRLVTGELDISLVYLFDGQDHRQLTGLELGHLLDDPLHVILPVGHRLAGAGPISLADLAEENWIQGTRQNPVDEVLPEVCAQAGFLPRVVLRTDDQMSVQGLVAAGVGVGLVSSLAVPVLRADLVARPVAEPGLTGRIHTAQPLGLTRLRSANIMRELLVEAARSTFRPDVPPRVPLPAHRC</sequence>
<dbReference type="OrthoDB" id="3286335at2"/>
<name>A0A1C4ZSS7_MICEC</name>
<dbReference type="CDD" id="cd08423">
    <property type="entry name" value="PBP2_LTTR_like_6"/>
    <property type="match status" value="1"/>
</dbReference>
<dbReference type="Gene3D" id="1.10.10.10">
    <property type="entry name" value="Winged helix-like DNA-binding domain superfamily/Winged helix DNA-binding domain"/>
    <property type="match status" value="1"/>
</dbReference>
<comment type="similarity">
    <text evidence="1">Belongs to the LysR transcriptional regulatory family.</text>
</comment>
<dbReference type="FunFam" id="1.10.10.10:FF:000001">
    <property type="entry name" value="LysR family transcriptional regulator"/>
    <property type="match status" value="1"/>
</dbReference>
<keyword evidence="2" id="KW-0805">Transcription regulation</keyword>
<keyword evidence="3 5" id="KW-0238">DNA-binding</keyword>
<evidence type="ECO:0000256" key="1">
    <source>
        <dbReference type="ARBA" id="ARBA00009437"/>
    </source>
</evidence>
<accession>A0A1C4ZSS7</accession>
<dbReference type="AlphaFoldDB" id="A0A1C4ZSS7"/>
<evidence type="ECO:0000256" key="2">
    <source>
        <dbReference type="ARBA" id="ARBA00023015"/>
    </source>
</evidence>
<keyword evidence="6" id="KW-1185">Reference proteome</keyword>
<dbReference type="InterPro" id="IPR000847">
    <property type="entry name" value="LysR_HTH_N"/>
</dbReference>
<dbReference type="Pfam" id="PF00126">
    <property type="entry name" value="HTH_1"/>
    <property type="match status" value="1"/>
</dbReference>
<dbReference type="Gene3D" id="3.40.190.10">
    <property type="entry name" value="Periplasmic binding protein-like II"/>
    <property type="match status" value="2"/>
</dbReference>
<dbReference type="InterPro" id="IPR036390">
    <property type="entry name" value="WH_DNA-bd_sf"/>
</dbReference>
<dbReference type="Pfam" id="PF03466">
    <property type="entry name" value="LysR_substrate"/>
    <property type="match status" value="1"/>
</dbReference>
<dbReference type="FunCoup" id="A0A1C4ZSS7">
    <property type="interactions" value="15"/>
</dbReference>
<evidence type="ECO:0000313" key="5">
    <source>
        <dbReference type="EMBL" id="SCF36015.1"/>
    </source>
</evidence>
<dbReference type="RefSeq" id="WP_088984359.1">
    <property type="nucleotide sequence ID" value="NZ_LT607413.1"/>
</dbReference>
<dbReference type="GO" id="GO:0003677">
    <property type="term" value="F:DNA binding"/>
    <property type="evidence" value="ECO:0007669"/>
    <property type="project" value="UniProtKB-KW"/>
</dbReference>
<dbReference type="GO" id="GO:0032993">
    <property type="term" value="C:protein-DNA complex"/>
    <property type="evidence" value="ECO:0007669"/>
    <property type="project" value="TreeGrafter"/>
</dbReference>
<evidence type="ECO:0000256" key="3">
    <source>
        <dbReference type="ARBA" id="ARBA00023125"/>
    </source>
</evidence>
<dbReference type="InterPro" id="IPR036388">
    <property type="entry name" value="WH-like_DNA-bd_sf"/>
</dbReference>
<proteinExistence type="inferred from homology"/>
<dbReference type="PANTHER" id="PTHR30346">
    <property type="entry name" value="TRANSCRIPTIONAL DUAL REGULATOR HCAR-RELATED"/>
    <property type="match status" value="1"/>
</dbReference>
<organism evidence="5 6">
    <name type="scientific">Micromonospora echinospora</name>
    <name type="common">Micromonospora purpurea</name>
    <dbReference type="NCBI Taxonomy" id="1877"/>
    <lineage>
        <taxon>Bacteria</taxon>
        <taxon>Bacillati</taxon>
        <taxon>Actinomycetota</taxon>
        <taxon>Actinomycetes</taxon>
        <taxon>Micromonosporales</taxon>
        <taxon>Micromonosporaceae</taxon>
        <taxon>Micromonospora</taxon>
    </lineage>
</organism>
<dbReference type="InParanoid" id="A0A1C4ZSS7"/>
<dbReference type="PANTHER" id="PTHR30346:SF29">
    <property type="entry name" value="LYSR SUBSTRATE-BINDING"/>
    <property type="match status" value="1"/>
</dbReference>
<dbReference type="SUPFAM" id="SSF53850">
    <property type="entry name" value="Periplasmic binding protein-like II"/>
    <property type="match status" value="1"/>
</dbReference>
<evidence type="ECO:0000313" key="6">
    <source>
        <dbReference type="Proteomes" id="UP000198253"/>
    </source>
</evidence>
<dbReference type="PROSITE" id="PS50931">
    <property type="entry name" value="HTH_LYSR"/>
    <property type="match status" value="1"/>
</dbReference>
<evidence type="ECO:0000256" key="4">
    <source>
        <dbReference type="ARBA" id="ARBA00023163"/>
    </source>
</evidence>